<name>A0A067Q4H1_9AGAM</name>
<dbReference type="Proteomes" id="UP000027265">
    <property type="component" value="Unassembled WGS sequence"/>
</dbReference>
<gene>
    <name evidence="2" type="ORF">JAAARDRAFT_66931</name>
</gene>
<feature type="compositionally biased region" description="Pro residues" evidence="1">
    <location>
        <begin position="160"/>
        <end position="174"/>
    </location>
</feature>
<evidence type="ECO:0000256" key="1">
    <source>
        <dbReference type="SAM" id="MobiDB-lite"/>
    </source>
</evidence>
<evidence type="ECO:0000313" key="2">
    <source>
        <dbReference type="EMBL" id="KDQ61933.1"/>
    </source>
</evidence>
<organism evidence="2 3">
    <name type="scientific">Jaapia argillacea MUCL 33604</name>
    <dbReference type="NCBI Taxonomy" id="933084"/>
    <lineage>
        <taxon>Eukaryota</taxon>
        <taxon>Fungi</taxon>
        <taxon>Dikarya</taxon>
        <taxon>Basidiomycota</taxon>
        <taxon>Agaricomycotina</taxon>
        <taxon>Agaricomycetes</taxon>
        <taxon>Agaricomycetidae</taxon>
        <taxon>Jaapiales</taxon>
        <taxon>Jaapiaceae</taxon>
        <taxon>Jaapia</taxon>
    </lineage>
</organism>
<dbReference type="OrthoDB" id="3062963at2759"/>
<dbReference type="AlphaFoldDB" id="A0A067Q4H1"/>
<reference evidence="3" key="1">
    <citation type="journal article" date="2014" name="Proc. Natl. Acad. Sci. U.S.A.">
        <title>Extensive sampling of basidiomycete genomes demonstrates inadequacy of the white-rot/brown-rot paradigm for wood decay fungi.</title>
        <authorList>
            <person name="Riley R."/>
            <person name="Salamov A.A."/>
            <person name="Brown D.W."/>
            <person name="Nagy L.G."/>
            <person name="Floudas D."/>
            <person name="Held B.W."/>
            <person name="Levasseur A."/>
            <person name="Lombard V."/>
            <person name="Morin E."/>
            <person name="Otillar R."/>
            <person name="Lindquist E.A."/>
            <person name="Sun H."/>
            <person name="LaButti K.M."/>
            <person name="Schmutz J."/>
            <person name="Jabbour D."/>
            <person name="Luo H."/>
            <person name="Baker S.E."/>
            <person name="Pisabarro A.G."/>
            <person name="Walton J.D."/>
            <person name="Blanchette R.A."/>
            <person name="Henrissat B."/>
            <person name="Martin F."/>
            <person name="Cullen D."/>
            <person name="Hibbett D.S."/>
            <person name="Grigoriev I.V."/>
        </authorList>
    </citation>
    <scope>NUCLEOTIDE SEQUENCE [LARGE SCALE GENOMIC DNA]</scope>
    <source>
        <strain evidence="3">MUCL 33604</strain>
    </source>
</reference>
<protein>
    <submittedName>
        <fullName evidence="2">Uncharacterized protein</fullName>
    </submittedName>
</protein>
<dbReference type="HOGENOM" id="CLU_089004_0_0_1"/>
<sequence length="259" mass="27970">MSSYNSSSFGLLRPSTPPLSRRSADPIPSSPCMILDACDDLDVERSITPTQASPRRLSVPTLLATSPTPERPHLRRRRSSLSVQTNSLANIKSPQRTAGVAFQKQMLMSPNGCRARSGSLAEGVVGQGTNAAGSASVRVNRLRSGSLAGALRNRRLRVGPAPPPPTAPLPPIPSTFPSHSSNRPRSTTIDTVSPPTLTIRRPLFPSRRSQTADNYPLLTHDFADKLVNAMNSVSAEPSPVDMDRVFWANEAIDEEMKEN</sequence>
<dbReference type="InParanoid" id="A0A067Q4H1"/>
<dbReference type="EMBL" id="KL197712">
    <property type="protein sequence ID" value="KDQ61933.1"/>
    <property type="molecule type" value="Genomic_DNA"/>
</dbReference>
<evidence type="ECO:0000313" key="3">
    <source>
        <dbReference type="Proteomes" id="UP000027265"/>
    </source>
</evidence>
<feature type="region of interest" description="Disordered" evidence="1">
    <location>
        <begin position="156"/>
        <end position="200"/>
    </location>
</feature>
<proteinExistence type="predicted"/>
<accession>A0A067Q4H1</accession>
<keyword evidence="3" id="KW-1185">Reference proteome</keyword>
<feature type="compositionally biased region" description="Polar residues" evidence="1">
    <location>
        <begin position="179"/>
        <end position="196"/>
    </location>
</feature>
<feature type="region of interest" description="Disordered" evidence="1">
    <location>
        <begin position="1"/>
        <end position="29"/>
    </location>
</feature>